<organism evidence="3 4">
    <name type="scientific">Gluconobacter roseus NBRC 3990</name>
    <dbReference type="NCBI Taxonomy" id="1307950"/>
    <lineage>
        <taxon>Bacteria</taxon>
        <taxon>Pseudomonadati</taxon>
        <taxon>Pseudomonadota</taxon>
        <taxon>Alphaproteobacteria</taxon>
        <taxon>Acetobacterales</taxon>
        <taxon>Acetobacteraceae</taxon>
        <taxon>Gluconobacter</taxon>
    </lineage>
</organism>
<keyword evidence="1" id="KW-0472">Membrane</keyword>
<dbReference type="STRING" id="586239.AD943_06290"/>
<name>A0A4Y3M3Q5_9PROT</name>
<dbReference type="InterPro" id="IPR003399">
    <property type="entry name" value="Mce/MlaD"/>
</dbReference>
<proteinExistence type="predicted"/>
<keyword evidence="1" id="KW-1133">Transmembrane helix</keyword>
<dbReference type="EMBL" id="BJLY01000002">
    <property type="protein sequence ID" value="GEB03253.1"/>
    <property type="molecule type" value="Genomic_DNA"/>
</dbReference>
<dbReference type="Pfam" id="PF02470">
    <property type="entry name" value="MlaD"/>
    <property type="match status" value="1"/>
</dbReference>
<dbReference type="RefSeq" id="WP_062509031.1">
    <property type="nucleotide sequence ID" value="NZ_BAQZ01000040.1"/>
</dbReference>
<comment type="caution">
    <text evidence="3">The sequence shown here is derived from an EMBL/GenBank/DDBJ whole genome shotgun (WGS) entry which is preliminary data.</text>
</comment>
<keyword evidence="4" id="KW-1185">Reference proteome</keyword>
<feature type="domain" description="Mce/MlaD" evidence="2">
    <location>
        <begin position="43"/>
        <end position="131"/>
    </location>
</feature>
<evidence type="ECO:0000313" key="3">
    <source>
        <dbReference type="EMBL" id="GEB03253.1"/>
    </source>
</evidence>
<accession>A0A4Y3M3Q5</accession>
<dbReference type="AlphaFoldDB" id="A0A4Y3M3Q5"/>
<evidence type="ECO:0000256" key="1">
    <source>
        <dbReference type="SAM" id="Phobius"/>
    </source>
</evidence>
<dbReference type="Proteomes" id="UP000320772">
    <property type="component" value="Unassembled WGS sequence"/>
</dbReference>
<protein>
    <submittedName>
        <fullName evidence="3">Paraquat-inducible protein B</fullName>
    </submittedName>
</protein>
<evidence type="ECO:0000259" key="2">
    <source>
        <dbReference type="Pfam" id="PF02470"/>
    </source>
</evidence>
<sequence>MNRQALVGAFVLGGTGLIVAAFVLFGNFHPFSRTEKAVLVFHGASSGLAVGSPVTFRGVQVGAVDRVVIEYNPTTKDAYIPVFVTMRPDNIVLTNSNIHHRPSMEDLVQQGLRGEMNLKSFVTGTSEIDLDFAPNTPAVLHPEIAHITEIPTKQSTIEAMTKSLQDLPLKQIGENADATLASVRRLSDQLDRDLPALVQSIHETSDHSRDMVDAARKMVTDLEPTLTHTLVSVDRLASTGTNQLDARGRELHAVLLNSNAAVQQATKSLANLESMTSPRSTDRANLEASLRDIAAAASALRGFATDVERNPQLLLTGRRP</sequence>
<gene>
    <name evidence="3" type="ORF">GRO01_08290</name>
</gene>
<evidence type="ECO:0000313" key="4">
    <source>
        <dbReference type="Proteomes" id="UP000320772"/>
    </source>
</evidence>
<dbReference type="InterPro" id="IPR052336">
    <property type="entry name" value="MlaD_Phospholipid_Transporter"/>
</dbReference>
<reference evidence="3 4" key="1">
    <citation type="submission" date="2019-06" db="EMBL/GenBank/DDBJ databases">
        <title>Whole genome shotgun sequence of Gluconobacter roseus NBRC 3990.</title>
        <authorList>
            <person name="Hosoyama A."/>
            <person name="Uohara A."/>
            <person name="Ohji S."/>
            <person name="Ichikawa N."/>
        </authorList>
    </citation>
    <scope>NUCLEOTIDE SEQUENCE [LARGE SCALE GENOMIC DNA]</scope>
    <source>
        <strain evidence="3 4">NBRC 3990</strain>
    </source>
</reference>
<dbReference type="PANTHER" id="PTHR33371:SF4">
    <property type="entry name" value="INTERMEMBRANE PHOSPHOLIPID TRANSPORT SYSTEM BINDING PROTEIN MLAD"/>
    <property type="match status" value="1"/>
</dbReference>
<feature type="transmembrane region" description="Helical" evidence="1">
    <location>
        <begin position="6"/>
        <end position="26"/>
    </location>
</feature>
<keyword evidence="1" id="KW-0812">Transmembrane</keyword>
<dbReference type="PANTHER" id="PTHR33371">
    <property type="entry name" value="INTERMEMBRANE PHOSPHOLIPID TRANSPORT SYSTEM BINDING PROTEIN MLAD-RELATED"/>
    <property type="match status" value="1"/>
</dbReference>